<sequence>MIFQKRGGTGPPDKIRMVQNQMAQPRVGWKALDGQLLQRPAHPADRLQPGRGVDQNLCRQRIVVGRQDIAAVQSGVNSYAGAAGEMNEAGRPGAGAEIGRRVLRVDAALDGVAAEFHVLLFHTQGQARGNPDLLAHNVNAGDHLRDTVLHLHPGVHLAKVKLIVLRQQEFHRTGVFIANRLSRADRRRTHFPPKFRGKTPGGSFLDEFLVPALD</sequence>
<comment type="caution">
    <text evidence="1">The sequence shown here is derived from an EMBL/GenBank/DDBJ whole genome shotgun (WGS) entry which is preliminary data.</text>
</comment>
<evidence type="ECO:0000313" key="1">
    <source>
        <dbReference type="EMBL" id="MPM95561.1"/>
    </source>
</evidence>
<dbReference type="AlphaFoldDB" id="A0A645E1X1"/>
<proteinExistence type="predicted"/>
<protein>
    <submittedName>
        <fullName evidence="1">Uncharacterized protein</fullName>
    </submittedName>
</protein>
<reference evidence="1" key="1">
    <citation type="submission" date="2019-08" db="EMBL/GenBank/DDBJ databases">
        <authorList>
            <person name="Kucharzyk K."/>
            <person name="Murdoch R.W."/>
            <person name="Higgins S."/>
            <person name="Loffler F."/>
        </authorList>
    </citation>
    <scope>NUCLEOTIDE SEQUENCE</scope>
</reference>
<name>A0A645E1X1_9ZZZZ</name>
<organism evidence="1">
    <name type="scientific">bioreactor metagenome</name>
    <dbReference type="NCBI Taxonomy" id="1076179"/>
    <lineage>
        <taxon>unclassified sequences</taxon>
        <taxon>metagenomes</taxon>
        <taxon>ecological metagenomes</taxon>
    </lineage>
</organism>
<dbReference type="AntiFam" id="ANF00133">
    <property type="entry name" value="Shadow ORF (opposite mccA)"/>
</dbReference>
<accession>A0A645E1X1</accession>
<gene>
    <name evidence="1" type="ORF">SDC9_142716</name>
</gene>
<dbReference type="EMBL" id="VSSQ01042037">
    <property type="protein sequence ID" value="MPM95561.1"/>
    <property type="molecule type" value="Genomic_DNA"/>
</dbReference>